<gene>
    <name evidence="7" type="ORF">CYMTET_25775</name>
</gene>
<feature type="compositionally biased region" description="Basic and acidic residues" evidence="5">
    <location>
        <begin position="161"/>
        <end position="171"/>
    </location>
</feature>
<dbReference type="Gene3D" id="2.30.30.380">
    <property type="entry name" value="Zn-finger domain of Sec23/24"/>
    <property type="match status" value="1"/>
</dbReference>
<dbReference type="GO" id="GO:0043022">
    <property type="term" value="F:ribosome binding"/>
    <property type="evidence" value="ECO:0007669"/>
    <property type="project" value="TreeGrafter"/>
</dbReference>
<dbReference type="GO" id="GO:0008270">
    <property type="term" value="F:zinc ion binding"/>
    <property type="evidence" value="ECO:0007669"/>
    <property type="project" value="UniProtKB-KW"/>
</dbReference>
<feature type="compositionally biased region" description="Low complexity" evidence="5">
    <location>
        <begin position="586"/>
        <end position="595"/>
    </location>
</feature>
<dbReference type="SUPFAM" id="SSF90209">
    <property type="entry name" value="Ran binding protein zinc finger-like"/>
    <property type="match status" value="1"/>
</dbReference>
<feature type="compositionally biased region" description="Low complexity" evidence="5">
    <location>
        <begin position="239"/>
        <end position="248"/>
    </location>
</feature>
<evidence type="ECO:0000256" key="5">
    <source>
        <dbReference type="SAM" id="MobiDB-lite"/>
    </source>
</evidence>
<dbReference type="PROSITE" id="PS01358">
    <property type="entry name" value="ZF_RANBP2_1"/>
    <property type="match status" value="1"/>
</dbReference>
<feature type="region of interest" description="Disordered" evidence="5">
    <location>
        <begin position="411"/>
        <end position="459"/>
    </location>
</feature>
<proteinExistence type="predicted"/>
<feature type="compositionally biased region" description="Low complexity" evidence="5">
    <location>
        <begin position="289"/>
        <end position="313"/>
    </location>
</feature>
<evidence type="ECO:0000313" key="8">
    <source>
        <dbReference type="Proteomes" id="UP001190700"/>
    </source>
</evidence>
<evidence type="ECO:0000256" key="4">
    <source>
        <dbReference type="PROSITE-ProRule" id="PRU00322"/>
    </source>
</evidence>
<dbReference type="PROSITE" id="PS50199">
    <property type="entry name" value="ZF_RANBP2_2"/>
    <property type="match status" value="1"/>
</dbReference>
<keyword evidence="8" id="KW-1185">Reference proteome</keyword>
<feature type="compositionally biased region" description="Pro residues" evidence="5">
    <location>
        <begin position="418"/>
        <end position="439"/>
    </location>
</feature>
<dbReference type="PANTHER" id="PTHR22938">
    <property type="entry name" value="ZINC FINGER PROTEIN 598"/>
    <property type="match status" value="1"/>
</dbReference>
<dbReference type="AlphaFoldDB" id="A0AAE0KYP9"/>
<dbReference type="Proteomes" id="UP001190700">
    <property type="component" value="Unassembled WGS sequence"/>
</dbReference>
<dbReference type="GO" id="GO:0072344">
    <property type="term" value="P:rescue of stalled ribosome"/>
    <property type="evidence" value="ECO:0007669"/>
    <property type="project" value="InterPro"/>
</dbReference>
<feature type="compositionally biased region" description="Polar residues" evidence="5">
    <location>
        <begin position="556"/>
        <end position="569"/>
    </location>
</feature>
<dbReference type="Pfam" id="PF23202">
    <property type="entry name" value="PAH_ZNF598"/>
    <property type="match status" value="1"/>
</dbReference>
<feature type="domain" description="RanBP2-type" evidence="6">
    <location>
        <begin position="472"/>
        <end position="501"/>
    </location>
</feature>
<comment type="caution">
    <text evidence="7">The sequence shown here is derived from an EMBL/GenBank/DDBJ whole genome shotgun (WGS) entry which is preliminary data.</text>
</comment>
<dbReference type="InterPro" id="IPR057634">
    <property type="entry name" value="PAH_ZNF598/HEL2"/>
</dbReference>
<accession>A0AAE0KYP9</accession>
<protein>
    <recommendedName>
        <fullName evidence="6">RanBP2-type domain-containing protein</fullName>
    </recommendedName>
</protein>
<feature type="region of interest" description="Disordered" evidence="5">
    <location>
        <begin position="154"/>
        <end position="313"/>
    </location>
</feature>
<feature type="region of interest" description="Disordered" evidence="5">
    <location>
        <begin position="505"/>
        <end position="631"/>
    </location>
</feature>
<feature type="compositionally biased region" description="Low complexity" evidence="5">
    <location>
        <begin position="188"/>
        <end position="202"/>
    </location>
</feature>
<dbReference type="InterPro" id="IPR044288">
    <property type="entry name" value="ZNF598/HEL2"/>
</dbReference>
<dbReference type="InterPro" id="IPR013087">
    <property type="entry name" value="Znf_C2H2_type"/>
</dbReference>
<keyword evidence="1" id="KW-0479">Metal-binding</keyword>
<dbReference type="InterPro" id="IPR036443">
    <property type="entry name" value="Znf_RanBP2_sf"/>
</dbReference>
<dbReference type="GO" id="GO:0016567">
    <property type="term" value="P:protein ubiquitination"/>
    <property type="evidence" value="ECO:0007669"/>
    <property type="project" value="TreeGrafter"/>
</dbReference>
<feature type="compositionally biased region" description="Basic and acidic residues" evidence="5">
    <location>
        <begin position="447"/>
        <end position="456"/>
    </location>
</feature>
<evidence type="ECO:0000256" key="3">
    <source>
        <dbReference type="ARBA" id="ARBA00022833"/>
    </source>
</evidence>
<keyword evidence="3" id="KW-0862">Zinc</keyword>
<feature type="compositionally biased region" description="Polar residues" evidence="5">
    <location>
        <begin position="617"/>
        <end position="631"/>
    </location>
</feature>
<dbReference type="InterPro" id="IPR001876">
    <property type="entry name" value="Znf_RanBP2"/>
</dbReference>
<dbReference type="EMBL" id="LGRX02013845">
    <property type="protein sequence ID" value="KAK3265547.1"/>
    <property type="molecule type" value="Genomic_DNA"/>
</dbReference>
<dbReference type="PROSITE" id="PS00028">
    <property type="entry name" value="ZINC_FINGER_C2H2_1"/>
    <property type="match status" value="1"/>
</dbReference>
<dbReference type="GO" id="GO:0061630">
    <property type="term" value="F:ubiquitin protein ligase activity"/>
    <property type="evidence" value="ECO:0007669"/>
    <property type="project" value="InterPro"/>
</dbReference>
<organism evidence="7 8">
    <name type="scientific">Cymbomonas tetramitiformis</name>
    <dbReference type="NCBI Taxonomy" id="36881"/>
    <lineage>
        <taxon>Eukaryota</taxon>
        <taxon>Viridiplantae</taxon>
        <taxon>Chlorophyta</taxon>
        <taxon>Pyramimonadophyceae</taxon>
        <taxon>Pyramimonadales</taxon>
        <taxon>Pyramimonadaceae</taxon>
        <taxon>Cymbomonas</taxon>
    </lineage>
</organism>
<dbReference type="PANTHER" id="PTHR22938:SF0">
    <property type="entry name" value="E3 UBIQUITIN-PROTEIN LIGASE ZNF598"/>
    <property type="match status" value="1"/>
</dbReference>
<evidence type="ECO:0000259" key="6">
    <source>
        <dbReference type="PROSITE" id="PS50199"/>
    </source>
</evidence>
<dbReference type="SMART" id="SM00547">
    <property type="entry name" value="ZnF_RBZ"/>
    <property type="match status" value="1"/>
</dbReference>
<name>A0AAE0KYP9_9CHLO</name>
<evidence type="ECO:0000256" key="2">
    <source>
        <dbReference type="ARBA" id="ARBA00022771"/>
    </source>
</evidence>
<evidence type="ECO:0000256" key="1">
    <source>
        <dbReference type="ARBA" id="ARBA00022723"/>
    </source>
</evidence>
<feature type="compositionally biased region" description="Gly residues" evidence="5">
    <location>
        <begin position="174"/>
        <end position="187"/>
    </location>
</feature>
<reference evidence="7 8" key="1">
    <citation type="journal article" date="2015" name="Genome Biol. Evol.">
        <title>Comparative Genomics of a Bacterivorous Green Alga Reveals Evolutionary Causalities and Consequences of Phago-Mixotrophic Mode of Nutrition.</title>
        <authorList>
            <person name="Burns J.A."/>
            <person name="Paasch A."/>
            <person name="Narechania A."/>
            <person name="Kim E."/>
        </authorList>
    </citation>
    <scope>NUCLEOTIDE SEQUENCE [LARGE SCALE GENOMIC DNA]</scope>
    <source>
        <strain evidence="7 8">PLY_AMNH</strain>
    </source>
</reference>
<feature type="compositionally biased region" description="Polar residues" evidence="5">
    <location>
        <begin position="505"/>
        <end position="514"/>
    </location>
</feature>
<keyword evidence="2 4" id="KW-0863">Zinc-finger</keyword>
<sequence length="631" mass="66037">MRSFSFAQNTFAAALGHPLCHFCNKRFFSEAELFTHMQRGHETCHICQRANPTSEEARPAPAERHLAFGWPWMLHLARSRIRALRVRRGGVRWRLVVCEARRSAVEAGDLCEEPECLRKGFIVFQSDTDMKRHMAQEHSDSMTKQQRRQALNVPVNFNFRSYREEHSDRFGPNRRGGGGSGGGGAGSDGAASSSVAAPSHSGEPVSEHPNEVQAPDPTPAELAGLGSQAPMAASGGGRWASAAGSANATQRSLAGGDNFPALPTMSKNQKKKQRAQERLQQEQAGGAAGPSSASPAGSSVTAPPGAAAAAAAAIPQLSAEELKEANRAMVEKMKRVLGKDNASGFSEFREVSAAFRHKQISAAEYHKHIEQLGLVTLVPDLTALLPDATLRSELAAVHRSEYMAPKAAAGPSAAAAAPPGPVAFPPPGGPGPAEPPPPASRSQPSAKEPKPAKEPRTVAQAAHSLFSNDPSSLGVWVCQVCTLHNTSSSRHCSVCLTVRPMGQPSGSDAATNGNGAAPGQQEPTAVEAESAAGKKGKKSKKQAKFERLRLTGGDAQATSDFLDNVSGSAGNAWGESAPAGPRRVNPQNSWSQGQPGQPGVGRGAQSAGVWGNGGGQNLATRIGATNSAWGR</sequence>
<evidence type="ECO:0000313" key="7">
    <source>
        <dbReference type="EMBL" id="KAK3265547.1"/>
    </source>
</evidence>